<feature type="compositionally biased region" description="Basic and acidic residues" evidence="1">
    <location>
        <begin position="54"/>
        <end position="79"/>
    </location>
</feature>
<reference evidence="2" key="1">
    <citation type="submission" date="2022-03" db="EMBL/GenBank/DDBJ databases">
        <title>Draft genome sequence of Aduncisulcus paluster, a free-living microaerophilic Fornicata.</title>
        <authorList>
            <person name="Yuyama I."/>
            <person name="Kume K."/>
            <person name="Tamura T."/>
            <person name="Inagaki Y."/>
            <person name="Hashimoto T."/>
        </authorList>
    </citation>
    <scope>NUCLEOTIDE SEQUENCE</scope>
    <source>
        <strain evidence="2">NY0171</strain>
    </source>
</reference>
<organism evidence="2 3">
    <name type="scientific">Aduncisulcus paluster</name>
    <dbReference type="NCBI Taxonomy" id="2918883"/>
    <lineage>
        <taxon>Eukaryota</taxon>
        <taxon>Metamonada</taxon>
        <taxon>Carpediemonas-like organisms</taxon>
        <taxon>Aduncisulcus</taxon>
    </lineage>
</organism>
<sequence>YENSDEGILIFASSKNDCEHIASVITEWRKIHVQEYRKWRQQLEQLVAEEEKKRRMAKLEKQEREKEEKEKQEKEKKKEEEEEEKREDKKEGNTEQIIDIEEELFQ</sequence>
<evidence type="ECO:0000256" key="1">
    <source>
        <dbReference type="SAM" id="MobiDB-lite"/>
    </source>
</evidence>
<comment type="caution">
    <text evidence="2">The sequence shown here is derived from an EMBL/GenBank/DDBJ whole genome shotgun (WGS) entry which is preliminary data.</text>
</comment>
<name>A0ABQ5JZT9_9EUKA</name>
<evidence type="ECO:0000313" key="3">
    <source>
        <dbReference type="Proteomes" id="UP001057375"/>
    </source>
</evidence>
<dbReference type="Proteomes" id="UP001057375">
    <property type="component" value="Unassembled WGS sequence"/>
</dbReference>
<feature type="non-terminal residue" evidence="2">
    <location>
        <position position="106"/>
    </location>
</feature>
<evidence type="ECO:0000313" key="2">
    <source>
        <dbReference type="EMBL" id="GKT18920.1"/>
    </source>
</evidence>
<feature type="region of interest" description="Disordered" evidence="1">
    <location>
        <begin position="54"/>
        <end position="106"/>
    </location>
</feature>
<keyword evidence="3" id="KW-1185">Reference proteome</keyword>
<proteinExistence type="predicted"/>
<feature type="non-terminal residue" evidence="2">
    <location>
        <position position="1"/>
    </location>
</feature>
<accession>A0ABQ5JZT9</accession>
<dbReference type="EMBL" id="BQXS01006284">
    <property type="protein sequence ID" value="GKT18920.1"/>
    <property type="molecule type" value="Genomic_DNA"/>
</dbReference>
<protein>
    <submittedName>
        <fullName evidence="2">Uncharacterized protein</fullName>
    </submittedName>
</protein>
<gene>
    <name evidence="2" type="ORF">ADUPG1_004283</name>
</gene>